<dbReference type="SUPFAM" id="SSF55481">
    <property type="entry name" value="N-terminal domain of eukaryotic peptide chain release factor subunit 1, ERF1"/>
    <property type="match status" value="1"/>
</dbReference>
<dbReference type="Proteomes" id="UP000033101">
    <property type="component" value="Chromosome"/>
</dbReference>
<dbReference type="Pfam" id="PF18859">
    <property type="entry name" value="acVLRF1"/>
    <property type="match status" value="1"/>
</dbReference>
<name>A0A0E3WSX6_9EURY</name>
<feature type="domain" description="Actinobacteria/chloroflexi VLRF1 release factor" evidence="2">
    <location>
        <begin position="219"/>
        <end position="308"/>
    </location>
</feature>
<dbReference type="InterPro" id="IPR042226">
    <property type="entry name" value="eFR1_2_sf"/>
</dbReference>
<evidence type="ECO:0000313" key="4">
    <source>
        <dbReference type="Proteomes" id="UP000033101"/>
    </source>
</evidence>
<dbReference type="OrthoDB" id="124486at2157"/>
<feature type="coiled-coil region" evidence="1">
    <location>
        <begin position="29"/>
        <end position="77"/>
    </location>
</feature>
<evidence type="ECO:0000259" key="2">
    <source>
        <dbReference type="Pfam" id="PF18859"/>
    </source>
</evidence>
<reference evidence="3 4" key="1">
    <citation type="submission" date="2014-07" db="EMBL/GenBank/DDBJ databases">
        <title>Methanogenic archaea and the global carbon cycle.</title>
        <authorList>
            <person name="Henriksen J.R."/>
            <person name="Luke J."/>
            <person name="Reinhart S."/>
            <person name="Benedict M.N."/>
            <person name="Youngblut N.D."/>
            <person name="Metcalf M.E."/>
            <person name="Whitaker R.J."/>
            <person name="Metcalf W.W."/>
        </authorList>
    </citation>
    <scope>NUCLEOTIDE SEQUENCE [LARGE SCALE GENOMIC DNA]</scope>
    <source>
        <strain evidence="3 4">HB-1</strain>
    </source>
</reference>
<dbReference type="STRING" id="1434110.MSHOH_1052"/>
<dbReference type="RefSeq" id="WP_048138005.1">
    <property type="nucleotide sequence ID" value="NZ_CP009516.1"/>
</dbReference>
<dbReference type="PATRIC" id="fig|1434110.4.peg.1307"/>
<evidence type="ECO:0000256" key="1">
    <source>
        <dbReference type="SAM" id="Coils"/>
    </source>
</evidence>
<accession>A0A0E3WSX6</accession>
<keyword evidence="1" id="KW-0175">Coiled coil</keyword>
<protein>
    <recommendedName>
        <fullName evidence="2">Actinobacteria/chloroflexi VLRF1 release factor domain-containing protein</fullName>
    </recommendedName>
</protein>
<organism evidence="3 4">
    <name type="scientific">Methanosarcina horonobensis HB-1 = JCM 15518</name>
    <dbReference type="NCBI Taxonomy" id="1434110"/>
    <lineage>
        <taxon>Archaea</taxon>
        <taxon>Methanobacteriati</taxon>
        <taxon>Methanobacteriota</taxon>
        <taxon>Stenosarchaea group</taxon>
        <taxon>Methanomicrobia</taxon>
        <taxon>Methanosarcinales</taxon>
        <taxon>Methanosarcinaceae</taxon>
        <taxon>Methanosarcina</taxon>
    </lineage>
</organism>
<sequence length="347" mass="39251">MTDKKVTQREAATDGKKGIGNIIGKISRKGRLELEVDNLNSRITELELALKGAKNQLEKKEALARQAVADRQEAEVRLNQELVRTQTLSHELEAIRAQSQGKLEFRGIENLSPAAVQSYLSKLKSFHSPAGDLLTIYLPSGTRLSSFLPEKTLDLIEEETRSLLDRLDPETGMVFFYDLHRMISETIIPPFPLASSSWHLRDSFETVLLEESLNAGCRMLVLVLHAGESFIGFAPDARVFDTEEFIKSSVKEKHSKGGFSQRRFERLREEDIAHHMDKVFEVLDKMIEENSPIDYVILNGDTPLIRGAEKRLPLNIEVIEKPADIKVEKTGGEEILRTVLSSRRYLL</sequence>
<dbReference type="InterPro" id="IPR040783">
    <property type="entry name" value="VLRF1"/>
</dbReference>
<dbReference type="HOGENOM" id="CLU_051790_0_0_2"/>
<gene>
    <name evidence="3" type="ORF">MSHOH_1052</name>
</gene>
<dbReference type="InterPro" id="IPR024049">
    <property type="entry name" value="eRF1_1_sf"/>
</dbReference>
<proteinExistence type="predicted"/>
<dbReference type="KEGG" id="mhor:MSHOH_1052"/>
<dbReference type="SUPFAM" id="SSF53137">
    <property type="entry name" value="Translational machinery components"/>
    <property type="match status" value="1"/>
</dbReference>
<keyword evidence="4" id="KW-1185">Reference proteome</keyword>
<dbReference type="GeneID" id="24830215"/>
<dbReference type="Gene3D" id="3.30.420.60">
    <property type="entry name" value="eRF1 domain 2"/>
    <property type="match status" value="1"/>
</dbReference>
<dbReference type="AlphaFoldDB" id="A0A0E3WSX6"/>
<evidence type="ECO:0000313" key="3">
    <source>
        <dbReference type="EMBL" id="AKB77535.1"/>
    </source>
</evidence>
<dbReference type="EMBL" id="CP009516">
    <property type="protein sequence ID" value="AKB77535.1"/>
    <property type="molecule type" value="Genomic_DNA"/>
</dbReference>